<dbReference type="InterPro" id="IPR055768">
    <property type="entry name" value="DUF7344"/>
</dbReference>
<evidence type="ECO:0000313" key="3">
    <source>
        <dbReference type="EMBL" id="UPW00800.1"/>
    </source>
</evidence>
<dbReference type="Pfam" id="PF24035">
    <property type="entry name" value="DUF7344"/>
    <property type="match status" value="1"/>
</dbReference>
<accession>A0A8U0II72</accession>
<evidence type="ECO:0000313" key="4">
    <source>
        <dbReference type="Proteomes" id="UP000830434"/>
    </source>
</evidence>
<dbReference type="SUPFAM" id="SSF46785">
    <property type="entry name" value="Winged helix' DNA-binding domain"/>
    <property type="match status" value="1"/>
</dbReference>
<gene>
    <name evidence="3" type="ORF">M0R88_01540</name>
</gene>
<evidence type="ECO:0000256" key="1">
    <source>
        <dbReference type="SAM" id="MobiDB-lite"/>
    </source>
</evidence>
<dbReference type="InterPro" id="IPR036388">
    <property type="entry name" value="WH-like_DNA-bd_sf"/>
</dbReference>
<reference evidence="3" key="1">
    <citation type="submission" date="2022-04" db="EMBL/GenBank/DDBJ databases">
        <title>Diverse halophilic archaea isolated from saline environments.</title>
        <authorList>
            <person name="Cui H.-L."/>
        </authorList>
    </citation>
    <scope>NUCLEOTIDE SEQUENCE</scope>
    <source>
        <strain evidence="3">XZYJT40</strain>
    </source>
</reference>
<dbReference type="InterPro" id="IPR036390">
    <property type="entry name" value="WH_DNA-bd_sf"/>
</dbReference>
<dbReference type="GeneID" id="72188497"/>
<feature type="compositionally biased region" description="Polar residues" evidence="1">
    <location>
        <begin position="1"/>
        <end position="17"/>
    </location>
</feature>
<feature type="region of interest" description="Disordered" evidence="1">
    <location>
        <begin position="1"/>
        <end position="23"/>
    </location>
</feature>
<organism evidence="3 4">
    <name type="scientific">Halorussus gelatinilyticus</name>
    <dbReference type="NCBI Taxonomy" id="2937524"/>
    <lineage>
        <taxon>Archaea</taxon>
        <taxon>Methanobacteriati</taxon>
        <taxon>Methanobacteriota</taxon>
        <taxon>Stenosarchaea group</taxon>
        <taxon>Halobacteria</taxon>
        <taxon>Halobacteriales</taxon>
        <taxon>Haladaptataceae</taxon>
        <taxon>Halorussus</taxon>
    </lineage>
</organism>
<dbReference type="RefSeq" id="WP_248655208.1">
    <property type="nucleotide sequence ID" value="NZ_CP096658.1"/>
</dbReference>
<proteinExistence type="predicted"/>
<keyword evidence="4" id="KW-1185">Reference proteome</keyword>
<dbReference type="Gene3D" id="1.10.10.10">
    <property type="entry name" value="Winged helix-like DNA-binding domain superfamily/Winged helix DNA-binding domain"/>
    <property type="match status" value="1"/>
</dbReference>
<protein>
    <recommendedName>
        <fullName evidence="2">DUF7344 domain-containing protein</fullName>
    </recommendedName>
</protein>
<dbReference type="Proteomes" id="UP000830434">
    <property type="component" value="Chromosome"/>
</dbReference>
<name>A0A8U0II72_9EURY</name>
<dbReference type="AlphaFoldDB" id="A0A8U0II72"/>
<dbReference type="KEGG" id="haxz:M0R88_01540"/>
<evidence type="ECO:0000259" key="2">
    <source>
        <dbReference type="Pfam" id="PF24035"/>
    </source>
</evidence>
<dbReference type="EMBL" id="CP096658">
    <property type="protein sequence ID" value="UPW00800.1"/>
    <property type="molecule type" value="Genomic_DNA"/>
</dbReference>
<feature type="domain" description="DUF7344" evidence="2">
    <location>
        <begin position="32"/>
        <end position="102"/>
    </location>
</feature>
<sequence>MGQSPNNPTDVQTTNDSLAPLGSVDDSLDATFDVLASERRRRVLYALHRRSGPVALSDLAEAVAASEDAEIERVAASLHHVHLPKLATANVVEYDRETKSVRLRDCSGRLYRHLSAAAEDESRPLRRAVESARLSEF</sequence>